<dbReference type="GeneID" id="25564333"/>
<protein>
    <recommendedName>
        <fullName evidence="10">MRH domain-containing protein</fullName>
    </recommendedName>
</protein>
<evidence type="ECO:0000313" key="11">
    <source>
        <dbReference type="EMBL" id="KNC48362.1"/>
    </source>
</evidence>
<evidence type="ECO:0000256" key="9">
    <source>
        <dbReference type="SAM" id="Phobius"/>
    </source>
</evidence>
<gene>
    <name evidence="11" type="ORF">AMSG_04811</name>
</gene>
<keyword evidence="6 9" id="KW-0472">Membrane</keyword>
<reference evidence="11 12" key="1">
    <citation type="submission" date="2010-05" db="EMBL/GenBank/DDBJ databases">
        <title>The Genome Sequence of Thecamonas trahens ATCC 50062.</title>
        <authorList>
            <consortium name="The Broad Institute Genome Sequencing Platform"/>
            <person name="Russ C."/>
            <person name="Cuomo C."/>
            <person name="Shea T."/>
            <person name="Young S.K."/>
            <person name="Zeng Q."/>
            <person name="Koehrsen M."/>
            <person name="Haas B."/>
            <person name="Borodovsky M."/>
            <person name="Guigo R."/>
            <person name="Alvarado L."/>
            <person name="Berlin A."/>
            <person name="Bochicchio J."/>
            <person name="Borenstein D."/>
            <person name="Chapman S."/>
            <person name="Chen Z."/>
            <person name="Freedman E."/>
            <person name="Gellesch M."/>
            <person name="Goldberg J."/>
            <person name="Griggs A."/>
            <person name="Gujja S."/>
            <person name="Heilman E."/>
            <person name="Heiman D."/>
            <person name="Hepburn T."/>
            <person name="Howarth C."/>
            <person name="Jen D."/>
            <person name="Larson L."/>
            <person name="Mehta T."/>
            <person name="Park D."/>
            <person name="Pearson M."/>
            <person name="Roberts A."/>
            <person name="Saif S."/>
            <person name="Shenoy N."/>
            <person name="Sisk P."/>
            <person name="Stolte C."/>
            <person name="Sykes S."/>
            <person name="Thomson T."/>
            <person name="Walk T."/>
            <person name="White J."/>
            <person name="Yandava C."/>
            <person name="Burger G."/>
            <person name="Gray M.W."/>
            <person name="Holland P.W.H."/>
            <person name="King N."/>
            <person name="Lang F.B.F."/>
            <person name="Roger A.J."/>
            <person name="Ruiz-Trillo I."/>
            <person name="Lander E."/>
            <person name="Nusbaum C."/>
        </authorList>
    </citation>
    <scope>NUCLEOTIDE SEQUENCE [LARGE SCALE GENOMIC DNA]</scope>
    <source>
        <strain evidence="11 12">ATCC 50062</strain>
    </source>
</reference>
<dbReference type="PANTHER" id="PTHR15071">
    <property type="entry name" value="MANNOSE-6-PHOSPHATE RECEPTOR FAMILY MEMBER"/>
    <property type="match status" value="1"/>
</dbReference>
<dbReference type="EMBL" id="GL349451">
    <property type="protein sequence ID" value="KNC48362.1"/>
    <property type="molecule type" value="Genomic_DNA"/>
</dbReference>
<keyword evidence="3 9" id="KW-0812">Transmembrane</keyword>
<keyword evidence="2" id="KW-0813">Transport</keyword>
<name>A0A0L0D7K0_THETB</name>
<proteinExistence type="predicted"/>
<feature type="domain" description="MRH" evidence="10">
    <location>
        <begin position="359"/>
        <end position="534"/>
    </location>
</feature>
<evidence type="ECO:0000256" key="6">
    <source>
        <dbReference type="ARBA" id="ARBA00023136"/>
    </source>
</evidence>
<dbReference type="Proteomes" id="UP000054408">
    <property type="component" value="Unassembled WGS sequence"/>
</dbReference>
<dbReference type="AlphaFoldDB" id="A0A0L0D7K0"/>
<dbReference type="PROSITE" id="PS51914">
    <property type="entry name" value="MRH"/>
    <property type="match status" value="1"/>
</dbReference>
<dbReference type="RefSeq" id="XP_013758482.1">
    <property type="nucleotide sequence ID" value="XM_013903028.1"/>
</dbReference>
<feature type="compositionally biased region" description="Polar residues" evidence="8">
    <location>
        <begin position="832"/>
        <end position="841"/>
    </location>
</feature>
<evidence type="ECO:0000256" key="1">
    <source>
        <dbReference type="ARBA" id="ARBA00004308"/>
    </source>
</evidence>
<dbReference type="SUPFAM" id="SSF50911">
    <property type="entry name" value="Mannose 6-phosphate receptor domain"/>
    <property type="match status" value="3"/>
</dbReference>
<evidence type="ECO:0000313" key="12">
    <source>
        <dbReference type="Proteomes" id="UP000054408"/>
    </source>
</evidence>
<feature type="region of interest" description="Disordered" evidence="8">
    <location>
        <begin position="808"/>
        <end position="841"/>
    </location>
</feature>
<dbReference type="PANTHER" id="PTHR15071:SF0">
    <property type="entry name" value="MANNOSE 6-PHOSPHATE RECEPTOR-LIKE PROTEIN 1"/>
    <property type="match status" value="1"/>
</dbReference>
<dbReference type="SMART" id="SM01404">
    <property type="entry name" value="CIMR"/>
    <property type="match status" value="1"/>
</dbReference>
<dbReference type="GO" id="GO:0000139">
    <property type="term" value="C:Golgi membrane"/>
    <property type="evidence" value="ECO:0007669"/>
    <property type="project" value="UniProtKB-SubCell"/>
</dbReference>
<dbReference type="InterPro" id="IPR044865">
    <property type="entry name" value="MRH_dom"/>
</dbReference>
<evidence type="ECO:0000256" key="8">
    <source>
        <dbReference type="SAM" id="MobiDB-lite"/>
    </source>
</evidence>
<keyword evidence="5 9" id="KW-1133">Transmembrane helix</keyword>
<sequence length="841" mass="88490">MANDDGVHVCVKNLYYPDGSAYFPVSKLEAPGNEPYTLIGVFDDPDVYDFRVNLCESVECGDKGSHFSGCQNYTDSRTHYRGLGDVDTITWSTVVPDQGTGFTVSFSDGTPCSSEDAAGNAILRSMRIFAICSPGDTTPRLEFIGETGYCEYDFNLFAAEGPCPIAVGEPTTPQPCHSDSPLVVTSGAPGAADDFYYPVWELEQSLASPLTVQTDILGVHFDFEINMCGTVSCPESGLAAPAGCAHPGNGPMFALGALETVAVEPYPVASTMVAGETVDVMDGFKLTYTGGEACDAGNPGTKSQLEVYAVCDSLMRDVDPPRVVFGDQSSACKFEFLVYSHLACPLPVDGGSGAVPMYDSCPEIISTGKGHHYDLVPLRAEVEQPYVVTDTRFSMERQYRFNLCGAAQCSYQDCGDDKCYKVESSLVPESRASSCVMWQAATGEVHGIISGRMDMSYGAAAKPDLSGFTLEYIGGDPCESDEERNVPAMERGRRTIIHGVCDPNAHSTVVEFVSESYAPCVTVIKVTSAKACPIADRPRVATTCAQRVLFSNTVGKAYNFHNMDKDSAITVDVTFDGVDHEYTFSFCDSLACPGAQRFGDGQPTFCHSYTSASNPSTPQVEVLGTIDSTTFLTHADDSGYTVVYSAPEPASGAVTSASGAVVHVHCDATADRPVATLVGVSASGILELMVRANEEYGGCASDFAGSSGGSSSSSPYTAGSKHSSTSSFTTVFVIIVVIAMVGCLGVVALKMYVSAHPESSLPDPTAPCAKLPCANEESNIIGGMMAPVSRMGGGEVININNDAEFVASDRSSGSAVSEEGAPDSVDDAAGSRSASGDDNAV</sequence>
<evidence type="ECO:0000256" key="2">
    <source>
        <dbReference type="ARBA" id="ARBA00022448"/>
    </source>
</evidence>
<dbReference type="Gene3D" id="2.70.130.10">
    <property type="entry name" value="Mannose-6-phosphate receptor binding domain"/>
    <property type="match status" value="3"/>
</dbReference>
<evidence type="ECO:0000256" key="4">
    <source>
        <dbReference type="ARBA" id="ARBA00022729"/>
    </source>
</evidence>
<keyword evidence="12" id="KW-1185">Reference proteome</keyword>
<dbReference type="GO" id="GO:0010008">
    <property type="term" value="C:endosome membrane"/>
    <property type="evidence" value="ECO:0007669"/>
    <property type="project" value="UniProtKB-SubCell"/>
</dbReference>
<organism evidence="11 12">
    <name type="scientific">Thecamonas trahens ATCC 50062</name>
    <dbReference type="NCBI Taxonomy" id="461836"/>
    <lineage>
        <taxon>Eukaryota</taxon>
        <taxon>Apusozoa</taxon>
        <taxon>Apusomonadida</taxon>
        <taxon>Apusomonadidae</taxon>
        <taxon>Thecamonas</taxon>
    </lineage>
</organism>
<dbReference type="InterPro" id="IPR009011">
    <property type="entry name" value="Man6P_isomerase_rcpt-bd_dom_sf"/>
</dbReference>
<keyword evidence="7" id="KW-1015">Disulfide bond</keyword>
<evidence type="ECO:0000256" key="7">
    <source>
        <dbReference type="ARBA" id="ARBA00023157"/>
    </source>
</evidence>
<dbReference type="GO" id="GO:0005802">
    <property type="term" value="C:trans-Golgi network"/>
    <property type="evidence" value="ECO:0007669"/>
    <property type="project" value="TreeGrafter"/>
</dbReference>
<evidence type="ECO:0000256" key="5">
    <source>
        <dbReference type="ARBA" id="ARBA00022989"/>
    </source>
</evidence>
<feature type="transmembrane region" description="Helical" evidence="9">
    <location>
        <begin position="728"/>
        <end position="749"/>
    </location>
</feature>
<keyword evidence="4" id="KW-0732">Signal</keyword>
<comment type="subcellular location">
    <subcellularLocation>
        <location evidence="1">Endomembrane system</location>
    </subcellularLocation>
</comment>
<accession>A0A0L0D7K0</accession>
<evidence type="ECO:0000259" key="10">
    <source>
        <dbReference type="PROSITE" id="PS51914"/>
    </source>
</evidence>
<evidence type="ECO:0000256" key="3">
    <source>
        <dbReference type="ARBA" id="ARBA00022692"/>
    </source>
</evidence>